<dbReference type="InterPro" id="IPR046469">
    <property type="entry name" value="SAM_HAT_N"/>
</dbReference>
<dbReference type="PANTHER" id="PTHR35092">
    <property type="entry name" value="CHLORINASE MJ1651"/>
    <property type="match status" value="1"/>
</dbReference>
<feature type="domain" description="S-adenosyl-l-methionine hydroxide adenosyltransferase N-terminal" evidence="3">
    <location>
        <begin position="2"/>
        <end position="138"/>
    </location>
</feature>
<name>A0A1F6TMH7_9PROT</name>
<dbReference type="SUPFAM" id="SSF102522">
    <property type="entry name" value="Bacterial fluorinating enzyme, N-terminal domain"/>
    <property type="match status" value="1"/>
</dbReference>
<dbReference type="PANTHER" id="PTHR35092:SF1">
    <property type="entry name" value="CHLORINASE MJ1651"/>
    <property type="match status" value="1"/>
</dbReference>
<protein>
    <recommendedName>
        <fullName evidence="7">SAM-dependent chlorinase/fluorinase</fullName>
    </recommendedName>
</protein>
<comment type="caution">
    <text evidence="5">The sequence shown here is derived from an EMBL/GenBank/DDBJ whole genome shotgun (WGS) entry which is preliminary data.</text>
</comment>
<dbReference type="InterPro" id="IPR046470">
    <property type="entry name" value="SAM_HAT_C"/>
</dbReference>
<evidence type="ECO:0000256" key="1">
    <source>
        <dbReference type="ARBA" id="ARBA00022691"/>
    </source>
</evidence>
<dbReference type="InterPro" id="IPR002747">
    <property type="entry name" value="SAM_OH_AdoTrfase"/>
</dbReference>
<dbReference type="Gene3D" id="3.40.50.10790">
    <property type="entry name" value="S-adenosyl-l-methionine hydroxide adenosyltransferase, N-terminal"/>
    <property type="match status" value="1"/>
</dbReference>
<dbReference type="InterPro" id="IPR023228">
    <property type="entry name" value="SAM_OH_AdoTrfase_N_sf"/>
</dbReference>
<dbReference type="InterPro" id="IPR023227">
    <property type="entry name" value="SAM_OH_AdoTrfase_C_sf"/>
</dbReference>
<accession>A0A1F6TMH7</accession>
<dbReference type="Gene3D" id="2.40.30.90">
    <property type="entry name" value="Bacterial fluorinating enzyme like"/>
    <property type="match status" value="1"/>
</dbReference>
<dbReference type="SUPFAM" id="SSF101852">
    <property type="entry name" value="Bacterial fluorinating enzyme, C-terminal domain"/>
    <property type="match status" value="1"/>
</dbReference>
<evidence type="ECO:0000256" key="2">
    <source>
        <dbReference type="ARBA" id="ARBA00024035"/>
    </source>
</evidence>
<evidence type="ECO:0008006" key="7">
    <source>
        <dbReference type="Google" id="ProtNLM"/>
    </source>
</evidence>
<feature type="domain" description="S-adenosyl-l-methionine hydroxide adenosyltransferase C-terminal" evidence="4">
    <location>
        <begin position="160"/>
        <end position="238"/>
    </location>
</feature>
<evidence type="ECO:0000259" key="4">
    <source>
        <dbReference type="Pfam" id="PF20257"/>
    </source>
</evidence>
<dbReference type="AlphaFoldDB" id="A0A1F6TMH7"/>
<dbReference type="Pfam" id="PF20257">
    <property type="entry name" value="SAM_HAT_C"/>
    <property type="match status" value="1"/>
</dbReference>
<dbReference type="EMBL" id="MFSU01000086">
    <property type="protein sequence ID" value="OGI46295.1"/>
    <property type="molecule type" value="Genomic_DNA"/>
</dbReference>
<dbReference type="PIRSF" id="PIRSF006779">
    <property type="entry name" value="UCP006779"/>
    <property type="match status" value="1"/>
</dbReference>
<proteinExistence type="inferred from homology"/>
<keyword evidence="1" id="KW-0949">S-adenosyl-L-methionine</keyword>
<organism evidence="5 6">
    <name type="scientific">Candidatus Muproteobacteria bacterium RBG_16_65_34</name>
    <dbReference type="NCBI Taxonomy" id="1817760"/>
    <lineage>
        <taxon>Bacteria</taxon>
        <taxon>Pseudomonadati</taxon>
        <taxon>Pseudomonadota</taxon>
        <taxon>Candidatus Muproteobacteria</taxon>
    </lineage>
</organism>
<dbReference type="Pfam" id="PF01887">
    <property type="entry name" value="SAM_HAT_N"/>
    <property type="match status" value="1"/>
</dbReference>
<reference evidence="5 6" key="1">
    <citation type="journal article" date="2016" name="Nat. Commun.">
        <title>Thousands of microbial genomes shed light on interconnected biogeochemical processes in an aquifer system.</title>
        <authorList>
            <person name="Anantharaman K."/>
            <person name="Brown C.T."/>
            <person name="Hug L.A."/>
            <person name="Sharon I."/>
            <person name="Castelle C.J."/>
            <person name="Probst A.J."/>
            <person name="Thomas B.C."/>
            <person name="Singh A."/>
            <person name="Wilkins M.J."/>
            <person name="Karaoz U."/>
            <person name="Brodie E.L."/>
            <person name="Williams K.H."/>
            <person name="Hubbard S.S."/>
            <person name="Banfield J.F."/>
        </authorList>
    </citation>
    <scope>NUCLEOTIDE SEQUENCE [LARGE SCALE GENOMIC DNA]</scope>
</reference>
<dbReference type="STRING" id="1817760.A2151_09010"/>
<sequence>MIALFTDFGLADPYVGQMHAALAREAPHVRVIDLFHCVPSFSVRAAAYLLPAYSADFPEGAVFVCVVDPGVGGVRAPVMVRADHRWYVGPDNGLFHVLARRARRLECRRIRWRPQRLSASFHGRDLFAPVAARIARGVIPDSEPATLTVPAGDWPDDVPEIIYIDHYGNGITGLRAAALDRDRAVRLRGARLRHARTFSEAPPGQAFWYENANGLLEIAVNGASAAAALGFGIGDPVEPG</sequence>
<evidence type="ECO:0000313" key="5">
    <source>
        <dbReference type="EMBL" id="OGI46295.1"/>
    </source>
</evidence>
<gene>
    <name evidence="5" type="ORF">A2151_09010</name>
</gene>
<evidence type="ECO:0000313" key="6">
    <source>
        <dbReference type="Proteomes" id="UP000178885"/>
    </source>
</evidence>
<comment type="similarity">
    <text evidence="2">Belongs to the SAM hydrolase / SAM-dependent halogenase family.</text>
</comment>
<evidence type="ECO:0000259" key="3">
    <source>
        <dbReference type="Pfam" id="PF01887"/>
    </source>
</evidence>
<dbReference type="Proteomes" id="UP000178885">
    <property type="component" value="Unassembled WGS sequence"/>
</dbReference>